<feature type="transmembrane region" description="Helical" evidence="2">
    <location>
        <begin position="177"/>
        <end position="197"/>
    </location>
</feature>
<keyword evidence="5" id="KW-1185">Reference proteome</keyword>
<evidence type="ECO:0000313" key="4">
    <source>
        <dbReference type="EMBL" id="MEC0241238.1"/>
    </source>
</evidence>
<proteinExistence type="predicted"/>
<comment type="caution">
    <text evidence="4">The sequence shown here is derived from an EMBL/GenBank/DDBJ whole genome shotgun (WGS) entry which is preliminary data.</text>
</comment>
<gene>
    <name evidence="4" type="ORF">P4H66_15405</name>
</gene>
<keyword evidence="2" id="KW-1133">Transmembrane helix</keyword>
<sequence length="262" mass="29263">MKRHRSVWSLLTILMIFTAYLVFPFQMAHAANDNQLIYDEAGLLSQEDKSELNAMAHEYGAKRETDIIIFTSDNPEGKGVQEMTEDFYDEQAPGYDKAHGNAVILTLDLYHRDIYLAGFYKAKQYLDDGRLDKIREKITPDLTDGDYKLAFEKYIKTTYKYMGYKPGVNPDNIFFNIWFQLGGAVVIGGIVVGIMAYRSGGRVTVSGRTYEDASTSGVLDHQDRYIRTTTTKRKIEKNTGSGSGGGGTTKGGHSHSGSRGSF</sequence>
<evidence type="ECO:0000259" key="3">
    <source>
        <dbReference type="Pfam" id="PF04536"/>
    </source>
</evidence>
<evidence type="ECO:0000256" key="1">
    <source>
        <dbReference type="SAM" id="MobiDB-lite"/>
    </source>
</evidence>
<dbReference type="InterPro" id="IPR007621">
    <property type="entry name" value="TPM_dom"/>
</dbReference>
<feature type="compositionally biased region" description="Gly residues" evidence="1">
    <location>
        <begin position="241"/>
        <end position="250"/>
    </location>
</feature>
<dbReference type="Pfam" id="PF04536">
    <property type="entry name" value="TPM_phosphatase"/>
    <property type="match status" value="1"/>
</dbReference>
<feature type="region of interest" description="Disordered" evidence="1">
    <location>
        <begin position="229"/>
        <end position="262"/>
    </location>
</feature>
<reference evidence="4 5" key="1">
    <citation type="submission" date="2023-03" db="EMBL/GenBank/DDBJ databases">
        <title>Bacillus Genome Sequencing.</title>
        <authorList>
            <person name="Dunlap C."/>
        </authorList>
    </citation>
    <scope>NUCLEOTIDE SEQUENCE [LARGE SCALE GENOMIC DNA]</scope>
    <source>
        <strain evidence="4 5">BD-525</strain>
    </source>
</reference>
<protein>
    <submittedName>
        <fullName evidence="4">TPM domain-containing protein</fullName>
    </submittedName>
</protein>
<organism evidence="4 5">
    <name type="scientific">Paenibacillus dokdonensis</name>
    <dbReference type="NCBI Taxonomy" id="2567944"/>
    <lineage>
        <taxon>Bacteria</taxon>
        <taxon>Bacillati</taxon>
        <taxon>Bacillota</taxon>
        <taxon>Bacilli</taxon>
        <taxon>Bacillales</taxon>
        <taxon>Paenibacillaceae</taxon>
        <taxon>Paenibacillus</taxon>
    </lineage>
</organism>
<dbReference type="RefSeq" id="WP_326088945.1">
    <property type="nucleotide sequence ID" value="NZ_JARLKZ010000008.1"/>
</dbReference>
<name>A0ABU6GPS2_9BACL</name>
<keyword evidence="2" id="KW-0812">Transmembrane</keyword>
<dbReference type="Gene3D" id="3.10.310.50">
    <property type="match status" value="1"/>
</dbReference>
<accession>A0ABU6GPS2</accession>
<evidence type="ECO:0000256" key="2">
    <source>
        <dbReference type="SAM" id="Phobius"/>
    </source>
</evidence>
<keyword evidence="2" id="KW-0472">Membrane</keyword>
<feature type="domain" description="TPM" evidence="3">
    <location>
        <begin position="37"/>
        <end position="159"/>
    </location>
</feature>
<dbReference type="Proteomes" id="UP001344632">
    <property type="component" value="Unassembled WGS sequence"/>
</dbReference>
<dbReference type="EMBL" id="JARLKZ010000008">
    <property type="protein sequence ID" value="MEC0241238.1"/>
    <property type="molecule type" value="Genomic_DNA"/>
</dbReference>
<evidence type="ECO:0000313" key="5">
    <source>
        <dbReference type="Proteomes" id="UP001344632"/>
    </source>
</evidence>